<dbReference type="Pfam" id="PF00825">
    <property type="entry name" value="Ribonuclease_P"/>
    <property type="match status" value="1"/>
</dbReference>
<evidence type="ECO:0000256" key="2">
    <source>
        <dbReference type="ARBA" id="ARBA00022722"/>
    </source>
</evidence>
<keyword evidence="5" id="KW-0694">RNA-binding</keyword>
<proteinExistence type="predicted"/>
<dbReference type="GO" id="GO:0042781">
    <property type="term" value="F:3'-tRNA processing endoribonuclease activity"/>
    <property type="evidence" value="ECO:0007669"/>
    <property type="project" value="TreeGrafter"/>
</dbReference>
<dbReference type="AlphaFoldDB" id="A0A831YB01"/>
<dbReference type="GO" id="GO:0000049">
    <property type="term" value="F:tRNA binding"/>
    <property type="evidence" value="ECO:0007669"/>
    <property type="project" value="InterPro"/>
</dbReference>
<accession>A0A831YB01</accession>
<keyword evidence="2" id="KW-0540">Nuclease</keyword>
<dbReference type="Gene3D" id="3.30.230.10">
    <property type="match status" value="1"/>
</dbReference>
<keyword evidence="7" id="KW-0812">Transmembrane</keyword>
<name>A0A831YB01_9AQUI</name>
<evidence type="ECO:0000256" key="5">
    <source>
        <dbReference type="ARBA" id="ARBA00022884"/>
    </source>
</evidence>
<keyword evidence="7" id="KW-1133">Transmembrane helix</keyword>
<dbReference type="GO" id="GO:0004526">
    <property type="term" value="F:ribonuclease P activity"/>
    <property type="evidence" value="ECO:0007669"/>
    <property type="project" value="UniProtKB-UniRule"/>
</dbReference>
<reference evidence="8" key="1">
    <citation type="journal article" date="2020" name="mSystems">
        <title>Genome- and Community-Level Interaction Insights into Carbon Utilization and Element Cycling Functions of Hydrothermarchaeota in Hydrothermal Sediment.</title>
        <authorList>
            <person name="Zhou Z."/>
            <person name="Liu Y."/>
            <person name="Xu W."/>
            <person name="Pan J."/>
            <person name="Luo Z.H."/>
            <person name="Li M."/>
        </authorList>
    </citation>
    <scope>NUCLEOTIDE SEQUENCE [LARGE SCALE GENOMIC DNA]</scope>
    <source>
        <strain evidence="8">SpSt-1257</strain>
    </source>
</reference>
<evidence type="ECO:0000256" key="1">
    <source>
        <dbReference type="ARBA" id="ARBA00022694"/>
    </source>
</evidence>
<evidence type="ECO:0000256" key="6">
    <source>
        <dbReference type="NCBIfam" id="TIGR00188"/>
    </source>
</evidence>
<sequence>MKKKEVENVFKSGKRVSFNYITVVFLKNSIGIPRFAFLAPKKVFKKSTKRNKVKRLLREALRLLYHRFENLNCDIILIGKSDLLNLKVYDLEKEIESISNFLEREC</sequence>
<dbReference type="EC" id="3.1.26.5" evidence="6"/>
<dbReference type="Proteomes" id="UP000885621">
    <property type="component" value="Unassembled WGS sequence"/>
</dbReference>
<dbReference type="PANTHER" id="PTHR33992:SF1">
    <property type="entry name" value="RIBONUCLEASE P PROTEIN COMPONENT"/>
    <property type="match status" value="1"/>
</dbReference>
<dbReference type="InterPro" id="IPR000100">
    <property type="entry name" value="RNase_P"/>
</dbReference>
<evidence type="ECO:0000256" key="7">
    <source>
        <dbReference type="SAM" id="Phobius"/>
    </source>
</evidence>
<keyword evidence="7" id="KW-0472">Membrane</keyword>
<dbReference type="SUPFAM" id="SSF54211">
    <property type="entry name" value="Ribosomal protein S5 domain 2-like"/>
    <property type="match status" value="1"/>
</dbReference>
<keyword evidence="3" id="KW-0255">Endonuclease</keyword>
<feature type="transmembrane region" description="Helical" evidence="7">
    <location>
        <begin position="20"/>
        <end position="40"/>
    </location>
</feature>
<organism evidence="8">
    <name type="scientific">Sulfurihydrogenibium azorense</name>
    <dbReference type="NCBI Taxonomy" id="309806"/>
    <lineage>
        <taxon>Bacteria</taxon>
        <taxon>Pseudomonadati</taxon>
        <taxon>Aquificota</taxon>
        <taxon>Aquificia</taxon>
        <taxon>Aquificales</taxon>
        <taxon>Hydrogenothermaceae</taxon>
        <taxon>Sulfurihydrogenibium</taxon>
    </lineage>
</organism>
<gene>
    <name evidence="8" type="primary">rnpA</name>
    <name evidence="8" type="ORF">ENO34_03170</name>
</gene>
<protein>
    <recommendedName>
        <fullName evidence="6">Ribonuclease P protein component</fullName>
        <ecNumber evidence="6">3.1.26.5</ecNumber>
    </recommendedName>
</protein>
<dbReference type="InterPro" id="IPR020568">
    <property type="entry name" value="Ribosomal_Su5_D2-typ_SF"/>
</dbReference>
<comment type="caution">
    <text evidence="8">The sequence shown here is derived from an EMBL/GenBank/DDBJ whole genome shotgun (WGS) entry which is preliminary data.</text>
</comment>
<evidence type="ECO:0000256" key="3">
    <source>
        <dbReference type="ARBA" id="ARBA00022759"/>
    </source>
</evidence>
<dbReference type="NCBIfam" id="TIGR00188">
    <property type="entry name" value="rnpA"/>
    <property type="match status" value="1"/>
</dbReference>
<keyword evidence="4 8" id="KW-0378">Hydrolase</keyword>
<dbReference type="PANTHER" id="PTHR33992">
    <property type="entry name" value="RIBONUCLEASE P PROTEIN COMPONENT"/>
    <property type="match status" value="1"/>
</dbReference>
<dbReference type="InterPro" id="IPR014721">
    <property type="entry name" value="Ribsml_uS5_D2-typ_fold_subgr"/>
</dbReference>
<dbReference type="EMBL" id="DSFC01000181">
    <property type="protein sequence ID" value="HEV09385.1"/>
    <property type="molecule type" value="Genomic_DNA"/>
</dbReference>
<evidence type="ECO:0000313" key="8">
    <source>
        <dbReference type="EMBL" id="HEV09385.1"/>
    </source>
</evidence>
<dbReference type="GO" id="GO:0030677">
    <property type="term" value="C:ribonuclease P complex"/>
    <property type="evidence" value="ECO:0007669"/>
    <property type="project" value="TreeGrafter"/>
</dbReference>
<evidence type="ECO:0000256" key="4">
    <source>
        <dbReference type="ARBA" id="ARBA00022801"/>
    </source>
</evidence>
<keyword evidence="1" id="KW-0819">tRNA processing</keyword>